<dbReference type="Pfam" id="PF04397">
    <property type="entry name" value="LytTR"/>
    <property type="match status" value="1"/>
</dbReference>
<dbReference type="PANTHER" id="PTHR37299:SF1">
    <property type="entry name" value="STAGE 0 SPORULATION PROTEIN A HOMOLOG"/>
    <property type="match status" value="1"/>
</dbReference>
<protein>
    <submittedName>
        <fullName evidence="4">Two component transcriptional regulator, LytTR family</fullName>
    </submittedName>
</protein>
<dbReference type="InterPro" id="IPR001789">
    <property type="entry name" value="Sig_transdc_resp-reg_receiver"/>
</dbReference>
<sequence>MIKDILIIEDEKPNADRLKRLIAAVRPAVNIVSVLESVSESIEWLQAHECPDLIMMDVRLPDGISFEIFEKVTPQCPIIFTTAYDEYAVRAFKFNSVDYLLKPVEKDELEHSFRSAENRQQKDQTISIDSLLNHLQKNVYRSRFLLPFRDGYKSLLTSDIEYIYSELKVTKARLQNGSEVVLAQTLEELEQQLDPKLFFRVNRQIILHIDSIRHIHNYFNGKLKIELKKNPALDIIVSRDKAGLIKAWMDF</sequence>
<dbReference type="InterPro" id="IPR046947">
    <property type="entry name" value="LytR-like"/>
</dbReference>
<gene>
    <name evidence="4" type="ORF">SAMN04487995_0240</name>
</gene>
<dbReference type="SMART" id="SM00448">
    <property type="entry name" value="REC"/>
    <property type="match status" value="1"/>
</dbReference>
<dbReference type="OrthoDB" id="646623at2"/>
<dbReference type="PROSITE" id="PS50930">
    <property type="entry name" value="HTH_LYTTR"/>
    <property type="match status" value="1"/>
</dbReference>
<dbReference type="PANTHER" id="PTHR37299">
    <property type="entry name" value="TRANSCRIPTIONAL REGULATOR-RELATED"/>
    <property type="match status" value="1"/>
</dbReference>
<dbReference type="AlphaFoldDB" id="A0A1H6QFT8"/>
<feature type="domain" description="HTH LytTR-type" evidence="3">
    <location>
        <begin position="144"/>
        <end position="251"/>
    </location>
</feature>
<proteinExistence type="predicted"/>
<dbReference type="Gene3D" id="2.40.50.1020">
    <property type="entry name" value="LytTr DNA-binding domain"/>
    <property type="match status" value="1"/>
</dbReference>
<keyword evidence="1" id="KW-0597">Phosphoprotein</keyword>
<accession>A0A1H6QFT8</accession>
<dbReference type="SUPFAM" id="SSF52172">
    <property type="entry name" value="CheY-like"/>
    <property type="match status" value="1"/>
</dbReference>
<dbReference type="GO" id="GO:0003677">
    <property type="term" value="F:DNA binding"/>
    <property type="evidence" value="ECO:0007669"/>
    <property type="project" value="InterPro"/>
</dbReference>
<keyword evidence="5" id="KW-1185">Reference proteome</keyword>
<evidence type="ECO:0000313" key="5">
    <source>
        <dbReference type="Proteomes" id="UP000199532"/>
    </source>
</evidence>
<dbReference type="FunFam" id="3.40.50.2300:FF:000361">
    <property type="entry name" value="Two-component system response regulator"/>
    <property type="match status" value="1"/>
</dbReference>
<dbReference type="STRING" id="408657.SAMN04487995_0240"/>
<evidence type="ECO:0000259" key="2">
    <source>
        <dbReference type="PROSITE" id="PS50110"/>
    </source>
</evidence>
<organism evidence="4 5">
    <name type="scientific">Dyadobacter koreensis</name>
    <dbReference type="NCBI Taxonomy" id="408657"/>
    <lineage>
        <taxon>Bacteria</taxon>
        <taxon>Pseudomonadati</taxon>
        <taxon>Bacteroidota</taxon>
        <taxon>Cytophagia</taxon>
        <taxon>Cytophagales</taxon>
        <taxon>Spirosomataceae</taxon>
        <taxon>Dyadobacter</taxon>
    </lineage>
</organism>
<dbReference type="InterPro" id="IPR011006">
    <property type="entry name" value="CheY-like_superfamily"/>
</dbReference>
<dbReference type="SMART" id="SM00850">
    <property type="entry name" value="LytTR"/>
    <property type="match status" value="1"/>
</dbReference>
<dbReference type="Pfam" id="PF00072">
    <property type="entry name" value="Response_reg"/>
    <property type="match status" value="1"/>
</dbReference>
<dbReference type="Proteomes" id="UP000199532">
    <property type="component" value="Unassembled WGS sequence"/>
</dbReference>
<dbReference type="PROSITE" id="PS50110">
    <property type="entry name" value="RESPONSE_REGULATORY"/>
    <property type="match status" value="1"/>
</dbReference>
<feature type="domain" description="Response regulatory" evidence="2">
    <location>
        <begin position="4"/>
        <end position="117"/>
    </location>
</feature>
<dbReference type="EMBL" id="FNXY01000001">
    <property type="protein sequence ID" value="SEI38330.1"/>
    <property type="molecule type" value="Genomic_DNA"/>
</dbReference>
<evidence type="ECO:0000259" key="3">
    <source>
        <dbReference type="PROSITE" id="PS50930"/>
    </source>
</evidence>
<dbReference type="Gene3D" id="3.40.50.2300">
    <property type="match status" value="1"/>
</dbReference>
<reference evidence="4 5" key="1">
    <citation type="submission" date="2016-10" db="EMBL/GenBank/DDBJ databases">
        <authorList>
            <person name="de Groot N.N."/>
        </authorList>
    </citation>
    <scope>NUCLEOTIDE SEQUENCE [LARGE SCALE GENOMIC DNA]</scope>
    <source>
        <strain evidence="4 5">DSM 19938</strain>
    </source>
</reference>
<name>A0A1H6QFT8_9BACT</name>
<evidence type="ECO:0000256" key="1">
    <source>
        <dbReference type="PROSITE-ProRule" id="PRU00169"/>
    </source>
</evidence>
<evidence type="ECO:0000313" key="4">
    <source>
        <dbReference type="EMBL" id="SEI38330.1"/>
    </source>
</evidence>
<dbReference type="GO" id="GO:0000156">
    <property type="term" value="F:phosphorelay response regulator activity"/>
    <property type="evidence" value="ECO:0007669"/>
    <property type="project" value="InterPro"/>
</dbReference>
<feature type="modified residue" description="4-aspartylphosphate" evidence="1">
    <location>
        <position position="57"/>
    </location>
</feature>
<dbReference type="InterPro" id="IPR007492">
    <property type="entry name" value="LytTR_DNA-bd_dom"/>
</dbReference>
<dbReference type="RefSeq" id="WP_090331041.1">
    <property type="nucleotide sequence ID" value="NZ_FNXY01000001.1"/>
</dbReference>